<keyword evidence="3" id="KW-0862">Zinc</keyword>
<name>A0A6M2DX20_XENCH</name>
<proteinExistence type="predicted"/>
<reference evidence="7" key="1">
    <citation type="submission" date="2020-03" db="EMBL/GenBank/DDBJ databases">
        <title>Transcriptomic Profiling of the Digestive Tract of the Rat Flea, Xenopsylla cheopis, Following Blood Feeding and Infection with Yersinia pestis.</title>
        <authorList>
            <person name="Bland D.M."/>
            <person name="Martens C.A."/>
            <person name="Virtaneva K."/>
            <person name="Kanakabandi K."/>
            <person name="Long D."/>
            <person name="Rosenke R."/>
            <person name="Saturday G.A."/>
            <person name="Hoyt F.H."/>
            <person name="Bruno D.P."/>
            <person name="Ribeiro J.M.C."/>
            <person name="Hinnebusch J."/>
        </authorList>
    </citation>
    <scope>NUCLEOTIDE SEQUENCE</scope>
</reference>
<accession>A0A6M2DX20</accession>
<evidence type="ECO:0000313" key="7">
    <source>
        <dbReference type="EMBL" id="NOV49601.1"/>
    </source>
</evidence>
<sequence length="147" mass="16549">MKCRVAGCENSRSTVLMHMFPARNDRLLAIWLHRTQNTDLDQLSIRVCCKARAICEEHFADICKVAKVNGLQTTLKVNALPTINMPGFLGDPYSETNCLLDKETFNYGKVLKRSAFCDKKVIDLRTFGASIDKQTGWITGWMTEGMG</sequence>
<evidence type="ECO:0000256" key="1">
    <source>
        <dbReference type="ARBA" id="ARBA00022723"/>
    </source>
</evidence>
<evidence type="ECO:0000256" key="5">
    <source>
        <dbReference type="PROSITE-ProRule" id="PRU00309"/>
    </source>
</evidence>
<dbReference type="SMART" id="SM00980">
    <property type="entry name" value="THAP"/>
    <property type="match status" value="1"/>
</dbReference>
<dbReference type="SMART" id="SM00692">
    <property type="entry name" value="DM3"/>
    <property type="match status" value="1"/>
</dbReference>
<dbReference type="Pfam" id="PF05485">
    <property type="entry name" value="THAP"/>
    <property type="match status" value="1"/>
</dbReference>
<dbReference type="AlphaFoldDB" id="A0A6M2DX20"/>
<evidence type="ECO:0000256" key="4">
    <source>
        <dbReference type="ARBA" id="ARBA00023125"/>
    </source>
</evidence>
<feature type="domain" description="THAP-type" evidence="6">
    <location>
        <begin position="1"/>
        <end position="84"/>
    </location>
</feature>
<dbReference type="GO" id="GO:0008270">
    <property type="term" value="F:zinc ion binding"/>
    <property type="evidence" value="ECO:0007669"/>
    <property type="project" value="UniProtKB-KW"/>
</dbReference>
<evidence type="ECO:0000259" key="6">
    <source>
        <dbReference type="PROSITE" id="PS50950"/>
    </source>
</evidence>
<protein>
    <submittedName>
        <fullName evidence="7">Putative 52 kDa repressor of the inhibitor of the protein kinase-like myzus persicae</fullName>
    </submittedName>
</protein>
<keyword evidence="1" id="KW-0479">Metal-binding</keyword>
<dbReference type="GO" id="GO:0003677">
    <property type="term" value="F:DNA binding"/>
    <property type="evidence" value="ECO:0007669"/>
    <property type="project" value="UniProtKB-UniRule"/>
</dbReference>
<keyword evidence="4 5" id="KW-0238">DNA-binding</keyword>
<dbReference type="EMBL" id="GIIL01005875">
    <property type="protein sequence ID" value="NOV49601.1"/>
    <property type="molecule type" value="Transcribed_RNA"/>
</dbReference>
<keyword evidence="2 5" id="KW-0863">Zinc-finger</keyword>
<dbReference type="PROSITE" id="PS50950">
    <property type="entry name" value="ZF_THAP"/>
    <property type="match status" value="1"/>
</dbReference>
<organism evidence="7">
    <name type="scientific">Xenopsylla cheopis</name>
    <name type="common">Oriental rat flea</name>
    <name type="synonym">Pulex cheopis</name>
    <dbReference type="NCBI Taxonomy" id="163159"/>
    <lineage>
        <taxon>Eukaryota</taxon>
        <taxon>Metazoa</taxon>
        <taxon>Ecdysozoa</taxon>
        <taxon>Arthropoda</taxon>
        <taxon>Hexapoda</taxon>
        <taxon>Insecta</taxon>
        <taxon>Pterygota</taxon>
        <taxon>Neoptera</taxon>
        <taxon>Endopterygota</taxon>
        <taxon>Siphonaptera</taxon>
        <taxon>Pulicidae</taxon>
        <taxon>Xenopsyllinae</taxon>
        <taxon>Xenopsylla</taxon>
    </lineage>
</organism>
<evidence type="ECO:0000256" key="3">
    <source>
        <dbReference type="ARBA" id="ARBA00022833"/>
    </source>
</evidence>
<dbReference type="SUPFAM" id="SSF57716">
    <property type="entry name" value="Glucocorticoid receptor-like (DNA-binding domain)"/>
    <property type="match status" value="1"/>
</dbReference>
<dbReference type="InterPro" id="IPR006612">
    <property type="entry name" value="THAP_Znf"/>
</dbReference>
<evidence type="ECO:0000256" key="2">
    <source>
        <dbReference type="ARBA" id="ARBA00022771"/>
    </source>
</evidence>